<feature type="region of interest" description="Disordered" evidence="5">
    <location>
        <begin position="113"/>
        <end position="178"/>
    </location>
</feature>
<feature type="domain" description="TonB C-terminal" evidence="7">
    <location>
        <begin position="156"/>
        <end position="250"/>
    </location>
</feature>
<keyword evidence="3 6" id="KW-1133">Transmembrane helix</keyword>
<dbReference type="InterPro" id="IPR037682">
    <property type="entry name" value="TonB_C"/>
</dbReference>
<evidence type="ECO:0000256" key="4">
    <source>
        <dbReference type="ARBA" id="ARBA00023136"/>
    </source>
</evidence>
<evidence type="ECO:0000256" key="3">
    <source>
        <dbReference type="ARBA" id="ARBA00022989"/>
    </source>
</evidence>
<evidence type="ECO:0000313" key="9">
    <source>
        <dbReference type="Proteomes" id="UP001273531"/>
    </source>
</evidence>
<dbReference type="Proteomes" id="UP001273531">
    <property type="component" value="Unassembled WGS sequence"/>
</dbReference>
<feature type="compositionally biased region" description="Gly residues" evidence="5">
    <location>
        <begin position="130"/>
        <end position="154"/>
    </location>
</feature>
<sequence length="263" mass="26917">MAVAAMDYGGSTRGQRARGAAVAAGLTAALGYALVLGLALSRGAPPDEALTTFDVGPEPPPPPREKLQEHRVPSSRPEGAASPPNIRSEPTEMVAPIPVIPLPVPNPVIAAPVAGTGSDPSAGSADVLGPGTGAGGEGDGRGSGGEGDGSGDGGAETPPRWVRGGLKDSDYPDGAAEAGIGGTVGVRYLVWTDGRVRDCEITRSSGSAELDATTCRLIEARFRFRPSRDARGRPVPATIVENHSWMIRAEPAEAAPPRRRRAR</sequence>
<name>A0ABU3YB02_9SPHN</name>
<feature type="region of interest" description="Disordered" evidence="5">
    <location>
        <begin position="45"/>
        <end position="91"/>
    </location>
</feature>
<dbReference type="SUPFAM" id="SSF74653">
    <property type="entry name" value="TolA/TonB C-terminal domain"/>
    <property type="match status" value="1"/>
</dbReference>
<dbReference type="PROSITE" id="PS52015">
    <property type="entry name" value="TONB_CTD"/>
    <property type="match status" value="1"/>
</dbReference>
<keyword evidence="4 6" id="KW-0472">Membrane</keyword>
<comment type="subcellular location">
    <subcellularLocation>
        <location evidence="1">Membrane</location>
        <topology evidence="1">Single-pass membrane protein</topology>
    </subcellularLocation>
</comment>
<feature type="transmembrane region" description="Helical" evidence="6">
    <location>
        <begin position="20"/>
        <end position="40"/>
    </location>
</feature>
<evidence type="ECO:0000256" key="2">
    <source>
        <dbReference type="ARBA" id="ARBA00022692"/>
    </source>
</evidence>
<dbReference type="Pfam" id="PF03544">
    <property type="entry name" value="TonB_C"/>
    <property type="match status" value="1"/>
</dbReference>
<comment type="caution">
    <text evidence="8">The sequence shown here is derived from an EMBL/GenBank/DDBJ whole genome shotgun (WGS) entry which is preliminary data.</text>
</comment>
<evidence type="ECO:0000313" key="8">
    <source>
        <dbReference type="EMBL" id="MDV3458317.1"/>
    </source>
</evidence>
<evidence type="ECO:0000256" key="5">
    <source>
        <dbReference type="SAM" id="MobiDB-lite"/>
    </source>
</evidence>
<dbReference type="EMBL" id="JAWJEJ010000001">
    <property type="protein sequence ID" value="MDV3458317.1"/>
    <property type="molecule type" value="Genomic_DNA"/>
</dbReference>
<proteinExistence type="predicted"/>
<dbReference type="Gene3D" id="3.30.1150.10">
    <property type="match status" value="1"/>
</dbReference>
<evidence type="ECO:0000256" key="6">
    <source>
        <dbReference type="SAM" id="Phobius"/>
    </source>
</evidence>
<keyword evidence="2 6" id="KW-0812">Transmembrane</keyword>
<feature type="compositionally biased region" description="Basic and acidic residues" evidence="5">
    <location>
        <begin position="63"/>
        <end position="72"/>
    </location>
</feature>
<protein>
    <submittedName>
        <fullName evidence="8">Energy transducer TonB</fullName>
    </submittedName>
</protein>
<dbReference type="InterPro" id="IPR006260">
    <property type="entry name" value="TonB/TolA_C"/>
</dbReference>
<evidence type="ECO:0000259" key="7">
    <source>
        <dbReference type="PROSITE" id="PS52015"/>
    </source>
</evidence>
<reference evidence="8 9" key="1">
    <citation type="submission" date="2023-10" db="EMBL/GenBank/DDBJ databases">
        <title>Sphingomonas sp. HF-S4 16S ribosomal RNA gene Genome sequencing and assembly.</title>
        <authorList>
            <person name="Lee H."/>
        </authorList>
    </citation>
    <scope>NUCLEOTIDE SEQUENCE [LARGE SCALE GENOMIC DNA]</scope>
    <source>
        <strain evidence="8 9">HF-S4</strain>
    </source>
</reference>
<keyword evidence="9" id="KW-1185">Reference proteome</keyword>
<dbReference type="NCBIfam" id="TIGR01352">
    <property type="entry name" value="tonB_Cterm"/>
    <property type="match status" value="1"/>
</dbReference>
<evidence type="ECO:0000256" key="1">
    <source>
        <dbReference type="ARBA" id="ARBA00004167"/>
    </source>
</evidence>
<dbReference type="RefSeq" id="WP_317227387.1">
    <property type="nucleotide sequence ID" value="NZ_JAWJEJ010000001.1"/>
</dbReference>
<accession>A0ABU3YB02</accession>
<organism evidence="8 9">
    <name type="scientific">Sphingomonas agrestis</name>
    <dbReference type="NCBI Taxonomy" id="3080540"/>
    <lineage>
        <taxon>Bacteria</taxon>
        <taxon>Pseudomonadati</taxon>
        <taxon>Pseudomonadota</taxon>
        <taxon>Alphaproteobacteria</taxon>
        <taxon>Sphingomonadales</taxon>
        <taxon>Sphingomonadaceae</taxon>
        <taxon>Sphingomonas</taxon>
    </lineage>
</organism>
<gene>
    <name evidence="8" type="ORF">RZN05_15070</name>
</gene>